<dbReference type="Pfam" id="PF01638">
    <property type="entry name" value="HxlR"/>
    <property type="match status" value="1"/>
</dbReference>
<keyword evidence="3" id="KW-0804">Transcription</keyword>
<dbReference type="SUPFAM" id="SSF46785">
    <property type="entry name" value="Winged helix' DNA-binding domain"/>
    <property type="match status" value="1"/>
</dbReference>
<evidence type="ECO:0000256" key="1">
    <source>
        <dbReference type="ARBA" id="ARBA00023015"/>
    </source>
</evidence>
<evidence type="ECO:0000256" key="3">
    <source>
        <dbReference type="ARBA" id="ARBA00023163"/>
    </source>
</evidence>
<sequence>MRRTSFRDAECPIARGVDQVGDWWSLLILRDALGGLTRFDQFERSLGIAPAMLTKRLRALVDSGLLERRPYTERPVRHEYVLTERGRDFHSVLLAFYAWYERATPADDLVMRPVDRDGTPVDPVLVDRATGRPLDELDVRFAPGPAASPALHRRLTRRPTKATHEENR</sequence>
<dbReference type="InterPro" id="IPR036390">
    <property type="entry name" value="WH_DNA-bd_sf"/>
</dbReference>
<name>A0A4R6SE73_LABRH</name>
<proteinExistence type="predicted"/>
<comment type="caution">
    <text evidence="6">The sequence shown here is derived from an EMBL/GenBank/DDBJ whole genome shotgun (WGS) entry which is preliminary data.</text>
</comment>
<evidence type="ECO:0000256" key="2">
    <source>
        <dbReference type="ARBA" id="ARBA00023125"/>
    </source>
</evidence>
<dbReference type="PROSITE" id="PS51118">
    <property type="entry name" value="HTH_HXLR"/>
    <property type="match status" value="1"/>
</dbReference>
<dbReference type="InterPro" id="IPR002577">
    <property type="entry name" value="HTH_HxlR"/>
</dbReference>
<dbReference type="PANTHER" id="PTHR33204:SF17">
    <property type="entry name" value="TRANSCRIPTIONAL REGULATORY PROTEIN"/>
    <property type="match status" value="1"/>
</dbReference>
<dbReference type="Gene3D" id="1.10.10.10">
    <property type="entry name" value="Winged helix-like DNA-binding domain superfamily/Winged helix DNA-binding domain"/>
    <property type="match status" value="1"/>
</dbReference>
<organism evidence="6 7">
    <name type="scientific">Labedaea rhizosphaerae</name>
    <dbReference type="NCBI Taxonomy" id="598644"/>
    <lineage>
        <taxon>Bacteria</taxon>
        <taxon>Bacillati</taxon>
        <taxon>Actinomycetota</taxon>
        <taxon>Actinomycetes</taxon>
        <taxon>Pseudonocardiales</taxon>
        <taxon>Pseudonocardiaceae</taxon>
        <taxon>Labedaea</taxon>
    </lineage>
</organism>
<reference evidence="6 7" key="1">
    <citation type="submission" date="2019-03" db="EMBL/GenBank/DDBJ databases">
        <title>Genomic Encyclopedia of Type Strains, Phase IV (KMG-IV): sequencing the most valuable type-strain genomes for metagenomic binning, comparative biology and taxonomic classification.</title>
        <authorList>
            <person name="Goeker M."/>
        </authorList>
    </citation>
    <scope>NUCLEOTIDE SEQUENCE [LARGE SCALE GENOMIC DNA]</scope>
    <source>
        <strain evidence="6 7">DSM 45361</strain>
    </source>
</reference>
<evidence type="ECO:0000256" key="4">
    <source>
        <dbReference type="SAM" id="MobiDB-lite"/>
    </source>
</evidence>
<gene>
    <name evidence="6" type="ORF">EV186_103984</name>
</gene>
<dbReference type="InterPro" id="IPR036388">
    <property type="entry name" value="WH-like_DNA-bd_sf"/>
</dbReference>
<dbReference type="EMBL" id="SNXZ01000003">
    <property type="protein sequence ID" value="TDP98004.1"/>
    <property type="molecule type" value="Genomic_DNA"/>
</dbReference>
<dbReference type="PANTHER" id="PTHR33204">
    <property type="entry name" value="TRANSCRIPTIONAL REGULATOR, MARR FAMILY"/>
    <property type="match status" value="1"/>
</dbReference>
<keyword evidence="2" id="KW-0238">DNA-binding</keyword>
<feature type="domain" description="HTH hxlR-type" evidence="5">
    <location>
        <begin position="11"/>
        <end position="108"/>
    </location>
</feature>
<evidence type="ECO:0000313" key="6">
    <source>
        <dbReference type="EMBL" id="TDP98004.1"/>
    </source>
</evidence>
<dbReference type="OrthoDB" id="5181972at2"/>
<dbReference type="GO" id="GO:0003677">
    <property type="term" value="F:DNA binding"/>
    <property type="evidence" value="ECO:0007669"/>
    <property type="project" value="UniProtKB-KW"/>
</dbReference>
<evidence type="ECO:0000259" key="5">
    <source>
        <dbReference type="PROSITE" id="PS51118"/>
    </source>
</evidence>
<dbReference type="AlphaFoldDB" id="A0A4R6SE73"/>
<dbReference type="Proteomes" id="UP000295444">
    <property type="component" value="Unassembled WGS sequence"/>
</dbReference>
<keyword evidence="1" id="KW-0805">Transcription regulation</keyword>
<protein>
    <submittedName>
        <fullName evidence="6">HxlR family transcriptional regulator</fullName>
    </submittedName>
</protein>
<keyword evidence="7" id="KW-1185">Reference proteome</keyword>
<accession>A0A4R6SE73</accession>
<feature type="compositionally biased region" description="Basic residues" evidence="4">
    <location>
        <begin position="151"/>
        <end position="161"/>
    </location>
</feature>
<evidence type="ECO:0000313" key="7">
    <source>
        <dbReference type="Proteomes" id="UP000295444"/>
    </source>
</evidence>
<dbReference type="RefSeq" id="WP_133851123.1">
    <property type="nucleotide sequence ID" value="NZ_SNXZ01000003.1"/>
</dbReference>
<feature type="region of interest" description="Disordered" evidence="4">
    <location>
        <begin position="141"/>
        <end position="168"/>
    </location>
</feature>